<accession>A0A1L9BBY2</accession>
<dbReference type="Proteomes" id="UP000182229">
    <property type="component" value="Unassembled WGS sequence"/>
</dbReference>
<dbReference type="SUPFAM" id="SSF48452">
    <property type="entry name" value="TPR-like"/>
    <property type="match status" value="1"/>
</dbReference>
<dbReference type="EMBL" id="MPIN01000004">
    <property type="protein sequence ID" value="OJH39749.1"/>
    <property type="molecule type" value="Genomic_DNA"/>
</dbReference>
<reference evidence="2" key="1">
    <citation type="submission" date="2016-11" db="EMBL/GenBank/DDBJ databases">
        <authorList>
            <person name="Shukria A."/>
            <person name="Stevens D.C."/>
        </authorList>
    </citation>
    <scope>NUCLEOTIDE SEQUENCE [LARGE SCALE GENOMIC DNA]</scope>
    <source>
        <strain evidence="2">Cbfe23</strain>
    </source>
</reference>
<dbReference type="STRING" id="83449.BON30_17090"/>
<comment type="caution">
    <text evidence="1">The sequence shown here is derived from an EMBL/GenBank/DDBJ whole genome shotgun (WGS) entry which is preliminary data.</text>
</comment>
<sequence>MALRARAAPEGYTHPVLTALERIRRKVEAGEPLEEGEWEVLRAAARDTPGPTLRLTLAHAWVNAGAEREALPLLESLRRDFPREIQVRLGLARALLGLERMGEAETVLREVLALNPGDPEALKVLAVLALRRGEHGRARAFVADALERDPFDAEARLLKEELESGELPPPPAPPAPASRAEFLAALLAALHRAGVACRRQGTHLLVKFASGGVGRVDVDSLHAAYREGTQPLTEHVAELVARLRGLSGPAGAEDGWERRVRPVLRPARFAERAVGALHRPAGAGLEVFYVLEDEAFVRYLPETSLGPAGLSAPQVDALAWSHLEAHPAPVRAVVLEEGRVVLVERGTGIWTVAGGDGLDGARLLTEAQRRRLVAHVGEGPWCVHLGWREFALVCRESDEASRGALSRLGAAPDGIEGLFRLADGGLEAL</sequence>
<evidence type="ECO:0000313" key="2">
    <source>
        <dbReference type="Proteomes" id="UP000182229"/>
    </source>
</evidence>
<dbReference type="InterPro" id="IPR019734">
    <property type="entry name" value="TPR_rpt"/>
</dbReference>
<keyword evidence="2" id="KW-1185">Reference proteome</keyword>
<organism evidence="1 2">
    <name type="scientific">Cystobacter ferrugineus</name>
    <dbReference type="NCBI Taxonomy" id="83449"/>
    <lineage>
        <taxon>Bacteria</taxon>
        <taxon>Pseudomonadati</taxon>
        <taxon>Myxococcota</taxon>
        <taxon>Myxococcia</taxon>
        <taxon>Myxococcales</taxon>
        <taxon>Cystobacterineae</taxon>
        <taxon>Archangiaceae</taxon>
        <taxon>Cystobacter</taxon>
    </lineage>
</organism>
<protein>
    <submittedName>
        <fullName evidence="1">Uncharacterized protein</fullName>
    </submittedName>
</protein>
<dbReference type="Gene3D" id="1.25.40.10">
    <property type="entry name" value="Tetratricopeptide repeat domain"/>
    <property type="match status" value="1"/>
</dbReference>
<proteinExistence type="predicted"/>
<dbReference type="AlphaFoldDB" id="A0A1L9BBY2"/>
<reference evidence="1 2" key="2">
    <citation type="submission" date="2016-12" db="EMBL/GenBank/DDBJ databases">
        <title>Draft Genome Sequence of Cystobacter ferrugineus Strain Cbfe23.</title>
        <authorList>
            <person name="Akbar S."/>
            <person name="Dowd S.E."/>
            <person name="Stevens D.C."/>
        </authorList>
    </citation>
    <scope>NUCLEOTIDE SEQUENCE [LARGE SCALE GENOMIC DNA]</scope>
    <source>
        <strain evidence="1 2">Cbfe23</strain>
    </source>
</reference>
<gene>
    <name evidence="1" type="ORF">BON30_17090</name>
</gene>
<evidence type="ECO:0000313" key="1">
    <source>
        <dbReference type="EMBL" id="OJH39749.1"/>
    </source>
</evidence>
<name>A0A1L9BBY2_9BACT</name>
<dbReference type="InterPro" id="IPR011990">
    <property type="entry name" value="TPR-like_helical_dom_sf"/>
</dbReference>
<dbReference type="Pfam" id="PF14559">
    <property type="entry name" value="TPR_19"/>
    <property type="match status" value="1"/>
</dbReference>
<dbReference type="SMART" id="SM00028">
    <property type="entry name" value="TPR"/>
    <property type="match status" value="2"/>
</dbReference>